<keyword evidence="2" id="KW-1185">Reference proteome</keyword>
<name>A0ACB9HUZ2_9ASTR</name>
<sequence>MVQRRRATACRRTCRLRFILSKPSLALLLQSHPQSVLDMGGEDEPKVGMWALVWSRRLTSLWMKRPVGSKICIEKRNFMIGKNCLAGVCEIVAAVSWFLGIVSVTGERTELGFSPAAAPALSNDVVWVPDLQKQGFSVELTLLQA</sequence>
<proteinExistence type="predicted"/>
<organism evidence="1 2">
    <name type="scientific">Smallanthus sonchifolius</name>
    <dbReference type="NCBI Taxonomy" id="185202"/>
    <lineage>
        <taxon>Eukaryota</taxon>
        <taxon>Viridiplantae</taxon>
        <taxon>Streptophyta</taxon>
        <taxon>Embryophyta</taxon>
        <taxon>Tracheophyta</taxon>
        <taxon>Spermatophyta</taxon>
        <taxon>Magnoliopsida</taxon>
        <taxon>eudicotyledons</taxon>
        <taxon>Gunneridae</taxon>
        <taxon>Pentapetalae</taxon>
        <taxon>asterids</taxon>
        <taxon>campanulids</taxon>
        <taxon>Asterales</taxon>
        <taxon>Asteraceae</taxon>
        <taxon>Asteroideae</taxon>
        <taxon>Heliantheae alliance</taxon>
        <taxon>Millerieae</taxon>
        <taxon>Smallanthus</taxon>
    </lineage>
</organism>
<reference evidence="1 2" key="2">
    <citation type="journal article" date="2022" name="Mol. Ecol. Resour.">
        <title>The genomes of chicory, endive, great burdock and yacon provide insights into Asteraceae paleo-polyploidization history and plant inulin production.</title>
        <authorList>
            <person name="Fan W."/>
            <person name="Wang S."/>
            <person name="Wang H."/>
            <person name="Wang A."/>
            <person name="Jiang F."/>
            <person name="Liu H."/>
            <person name="Zhao H."/>
            <person name="Xu D."/>
            <person name="Zhang Y."/>
        </authorList>
    </citation>
    <scope>NUCLEOTIDE SEQUENCE [LARGE SCALE GENOMIC DNA]</scope>
    <source>
        <strain evidence="2">cv. Yunnan</strain>
        <tissue evidence="1">Leaves</tissue>
    </source>
</reference>
<protein>
    <submittedName>
        <fullName evidence="1">Uncharacterized protein</fullName>
    </submittedName>
</protein>
<comment type="caution">
    <text evidence="1">The sequence shown here is derived from an EMBL/GenBank/DDBJ whole genome shotgun (WGS) entry which is preliminary data.</text>
</comment>
<reference evidence="2" key="1">
    <citation type="journal article" date="2022" name="Mol. Ecol. Resour.">
        <title>The genomes of chicory, endive, great burdock and yacon provide insights into Asteraceae palaeo-polyploidization history and plant inulin production.</title>
        <authorList>
            <person name="Fan W."/>
            <person name="Wang S."/>
            <person name="Wang H."/>
            <person name="Wang A."/>
            <person name="Jiang F."/>
            <person name="Liu H."/>
            <person name="Zhao H."/>
            <person name="Xu D."/>
            <person name="Zhang Y."/>
        </authorList>
    </citation>
    <scope>NUCLEOTIDE SEQUENCE [LARGE SCALE GENOMIC DNA]</scope>
    <source>
        <strain evidence="2">cv. Yunnan</strain>
    </source>
</reference>
<dbReference type="Proteomes" id="UP001056120">
    <property type="component" value="Linkage Group LG11"/>
</dbReference>
<accession>A0ACB9HUZ2</accession>
<evidence type="ECO:0000313" key="1">
    <source>
        <dbReference type="EMBL" id="KAI3799258.1"/>
    </source>
</evidence>
<dbReference type="EMBL" id="CM042028">
    <property type="protein sequence ID" value="KAI3799258.1"/>
    <property type="molecule type" value="Genomic_DNA"/>
</dbReference>
<evidence type="ECO:0000313" key="2">
    <source>
        <dbReference type="Proteomes" id="UP001056120"/>
    </source>
</evidence>
<gene>
    <name evidence="1" type="ORF">L1987_34550</name>
</gene>